<accession>A0A6V7WE84</accession>
<sequence>MGDQVQSNTPSSDLPSSDIPSKRVWHIYGPVSLRELLTRIELRVGKRVDWLISGPSGAITIFRRDTPPSYIDKPLAVAVSESERPDKFRRTATRDGNVISFKPICEECENASLLKPGVDICQSHQICQHISADKSSKTTKVAVNNRMEFFGRRAKRSRKTFTLGSRIRLKALCQNADGEQDSLVVVWSPDQQE</sequence>
<organism evidence="1 2">
    <name type="scientific">Meloidogyne enterolobii</name>
    <name type="common">Root-knot nematode worm</name>
    <name type="synonym">Meloidogyne mayaguensis</name>
    <dbReference type="NCBI Taxonomy" id="390850"/>
    <lineage>
        <taxon>Eukaryota</taxon>
        <taxon>Metazoa</taxon>
        <taxon>Ecdysozoa</taxon>
        <taxon>Nematoda</taxon>
        <taxon>Chromadorea</taxon>
        <taxon>Rhabditida</taxon>
        <taxon>Tylenchina</taxon>
        <taxon>Tylenchomorpha</taxon>
        <taxon>Tylenchoidea</taxon>
        <taxon>Meloidogynidae</taxon>
        <taxon>Meloidogyninae</taxon>
        <taxon>Meloidogyne</taxon>
    </lineage>
</organism>
<proteinExistence type="predicted"/>
<comment type="caution">
    <text evidence="1">The sequence shown here is derived from an EMBL/GenBank/DDBJ whole genome shotgun (WGS) entry which is preliminary data.</text>
</comment>
<name>A0A6V7WE84_MELEN</name>
<gene>
    <name evidence="1" type="ORF">MENT_LOCUS37703</name>
</gene>
<dbReference type="AlphaFoldDB" id="A0A6V7WE84"/>
<dbReference type="OrthoDB" id="1879545at2759"/>
<protein>
    <submittedName>
        <fullName evidence="1">Uncharacterized protein</fullName>
    </submittedName>
</protein>
<evidence type="ECO:0000313" key="1">
    <source>
        <dbReference type="EMBL" id="CAD2185285.1"/>
    </source>
</evidence>
<dbReference type="Proteomes" id="UP000580250">
    <property type="component" value="Unassembled WGS sequence"/>
</dbReference>
<reference evidence="1 2" key="1">
    <citation type="submission" date="2020-08" db="EMBL/GenBank/DDBJ databases">
        <authorList>
            <person name="Koutsovoulos G."/>
            <person name="Danchin GJ E."/>
        </authorList>
    </citation>
    <scope>NUCLEOTIDE SEQUENCE [LARGE SCALE GENOMIC DNA]</scope>
</reference>
<dbReference type="EMBL" id="CAJEWN010000539">
    <property type="protein sequence ID" value="CAD2185285.1"/>
    <property type="molecule type" value="Genomic_DNA"/>
</dbReference>
<evidence type="ECO:0000313" key="2">
    <source>
        <dbReference type="Proteomes" id="UP000580250"/>
    </source>
</evidence>